<name>A0AA46ACY9_9BACL</name>
<evidence type="ECO:0000256" key="10">
    <source>
        <dbReference type="SAM" id="Phobius"/>
    </source>
</evidence>
<dbReference type="InterPro" id="IPR050351">
    <property type="entry name" value="BphY/WalK/GraS-like"/>
</dbReference>
<dbReference type="PROSITE" id="PS50109">
    <property type="entry name" value="HIS_KIN"/>
    <property type="match status" value="1"/>
</dbReference>
<keyword evidence="7 12" id="KW-0418">Kinase</keyword>
<dbReference type="InterPro" id="IPR003594">
    <property type="entry name" value="HATPase_dom"/>
</dbReference>
<evidence type="ECO:0000259" key="11">
    <source>
        <dbReference type="PROSITE" id="PS50109"/>
    </source>
</evidence>
<protein>
    <recommendedName>
        <fullName evidence="3">histidine kinase</fullName>
        <ecNumber evidence="3">2.7.13.3</ecNumber>
    </recommendedName>
</protein>
<keyword evidence="8" id="KW-0067">ATP-binding</keyword>
<dbReference type="Gene3D" id="3.30.565.10">
    <property type="entry name" value="Histidine kinase-like ATPase, C-terminal domain"/>
    <property type="match status" value="1"/>
</dbReference>
<dbReference type="SUPFAM" id="SSF47384">
    <property type="entry name" value="Homodimeric domain of signal transducing histidine kinase"/>
    <property type="match status" value="1"/>
</dbReference>
<dbReference type="PANTHER" id="PTHR45453">
    <property type="entry name" value="PHOSPHATE REGULON SENSOR PROTEIN PHOR"/>
    <property type="match status" value="1"/>
</dbReference>
<dbReference type="InterPro" id="IPR004358">
    <property type="entry name" value="Sig_transdc_His_kin-like_C"/>
</dbReference>
<evidence type="ECO:0000256" key="9">
    <source>
        <dbReference type="ARBA" id="ARBA00023012"/>
    </source>
</evidence>
<evidence type="ECO:0000256" key="8">
    <source>
        <dbReference type="ARBA" id="ARBA00022840"/>
    </source>
</evidence>
<reference evidence="12" key="1">
    <citation type="submission" date="2017-05" db="EMBL/GenBank/DDBJ databases">
        <authorList>
            <person name="Varghese N."/>
            <person name="Submissions S."/>
        </authorList>
    </citation>
    <scope>NUCLEOTIDE SEQUENCE</scope>
    <source>
        <strain evidence="12">DSM 45262</strain>
    </source>
</reference>
<dbReference type="Gene3D" id="1.10.287.130">
    <property type="match status" value="1"/>
</dbReference>
<keyword evidence="10" id="KW-0812">Transmembrane</keyword>
<proteinExistence type="predicted"/>
<evidence type="ECO:0000313" key="13">
    <source>
        <dbReference type="Proteomes" id="UP001157946"/>
    </source>
</evidence>
<dbReference type="CDD" id="cd00075">
    <property type="entry name" value="HATPase"/>
    <property type="match status" value="1"/>
</dbReference>
<evidence type="ECO:0000256" key="5">
    <source>
        <dbReference type="ARBA" id="ARBA00022679"/>
    </source>
</evidence>
<dbReference type="InterPro" id="IPR036890">
    <property type="entry name" value="HATPase_C_sf"/>
</dbReference>
<dbReference type="InterPro" id="IPR005467">
    <property type="entry name" value="His_kinase_dom"/>
</dbReference>
<evidence type="ECO:0000256" key="1">
    <source>
        <dbReference type="ARBA" id="ARBA00000085"/>
    </source>
</evidence>
<dbReference type="EMBL" id="FXTU01000001">
    <property type="protein sequence ID" value="SMP01491.1"/>
    <property type="molecule type" value="Genomic_DNA"/>
</dbReference>
<dbReference type="SUPFAM" id="SSF55874">
    <property type="entry name" value="ATPase domain of HSP90 chaperone/DNA topoisomerase II/histidine kinase"/>
    <property type="match status" value="1"/>
</dbReference>
<dbReference type="Pfam" id="PF00512">
    <property type="entry name" value="HisKA"/>
    <property type="match status" value="1"/>
</dbReference>
<dbReference type="Proteomes" id="UP001157946">
    <property type="component" value="Unassembled WGS sequence"/>
</dbReference>
<feature type="transmembrane region" description="Helical" evidence="10">
    <location>
        <begin position="248"/>
        <end position="267"/>
    </location>
</feature>
<dbReference type="Pfam" id="PF02518">
    <property type="entry name" value="HATPase_c"/>
    <property type="match status" value="1"/>
</dbReference>
<gene>
    <name evidence="12" type="ORF">SAMN06265361_101251</name>
</gene>
<accession>A0AA46ACY9</accession>
<comment type="caution">
    <text evidence="12">The sequence shown here is derived from an EMBL/GenBank/DDBJ whole genome shotgun (WGS) entry which is preliminary data.</text>
</comment>
<keyword evidence="4" id="KW-0597">Phosphoprotein</keyword>
<feature type="transmembrane region" description="Helical" evidence="10">
    <location>
        <begin position="12"/>
        <end position="33"/>
    </location>
</feature>
<dbReference type="GO" id="GO:0005886">
    <property type="term" value="C:plasma membrane"/>
    <property type="evidence" value="ECO:0007669"/>
    <property type="project" value="TreeGrafter"/>
</dbReference>
<dbReference type="InterPro" id="IPR036097">
    <property type="entry name" value="HisK_dim/P_sf"/>
</dbReference>
<sequence length="587" mass="68459">MKLEKRLMVKFLAGVFFLAFFLATSFVTFYYFASLLKEEQRSDLFPEEILQRMVAATDIEQGKPVLPPSWEKKLKKRNEWVQILNKDGVEVFHYNTPDSIPKHYTPNQLAHYIRNSESIGYDIHTWYQSIDNHTYTWILGRKNKNELLLKIKKHTIRHNQTITIPHPLLEEVKKRKGWVQIIDKNGAEIYQYRRPKNIPTKYTPGEYVHAKRSGSDLHFTSGRLSGQEVTWIMKEDILPVHEMEQNKIIALLFFASLVLIPLAFWLFSYRFGQKLGSPLLFLMDWLENLSHGIYKEPTRKSGPIKDPQTGHLKKPYVLYQEVFKVVEQLSFRLQEVQTERERLDHTREEWIAGVSHDLKTPLSTIKGYAELYKSPSYQWSEQEMEEYLDLVIRKAEDIQHLIDDLNLTFRIKNNALPLELTYLDMKEFLRLLVADVLNTIATEEVNIHLELPHDTTVMYPIDPQWFKRALMNLITNAIFHNDPNTPITVRLQETTSPTPNTTSALKIELIDQGCGMDEQTVSRLFQRYYQGTRTKRSNRGTGLGMAIAKQLIELHGGKIEISSQVNRGTHVTITLPPKRKETPEIVT</sequence>
<keyword evidence="9" id="KW-0902">Two-component regulatory system</keyword>
<evidence type="ECO:0000313" key="12">
    <source>
        <dbReference type="EMBL" id="SMP01491.1"/>
    </source>
</evidence>
<dbReference type="GO" id="GO:0004721">
    <property type="term" value="F:phosphoprotein phosphatase activity"/>
    <property type="evidence" value="ECO:0007669"/>
    <property type="project" value="TreeGrafter"/>
</dbReference>
<organism evidence="12 13">
    <name type="scientific">Laceyella tengchongensis</name>
    <dbReference type="NCBI Taxonomy" id="574699"/>
    <lineage>
        <taxon>Bacteria</taxon>
        <taxon>Bacillati</taxon>
        <taxon>Bacillota</taxon>
        <taxon>Bacilli</taxon>
        <taxon>Bacillales</taxon>
        <taxon>Thermoactinomycetaceae</taxon>
        <taxon>Laceyella</taxon>
    </lineage>
</organism>
<dbReference type="SMART" id="SM00387">
    <property type="entry name" value="HATPase_c"/>
    <property type="match status" value="1"/>
</dbReference>
<comment type="catalytic activity">
    <reaction evidence="1">
        <text>ATP + protein L-histidine = ADP + protein N-phospho-L-histidine.</text>
        <dbReference type="EC" id="2.7.13.3"/>
    </reaction>
</comment>
<comment type="subcellular location">
    <subcellularLocation>
        <location evidence="2">Membrane</location>
    </subcellularLocation>
</comment>
<keyword evidence="5" id="KW-0808">Transferase</keyword>
<dbReference type="PRINTS" id="PR00344">
    <property type="entry name" value="BCTRLSENSOR"/>
</dbReference>
<keyword evidence="10" id="KW-1133">Transmembrane helix</keyword>
<evidence type="ECO:0000256" key="4">
    <source>
        <dbReference type="ARBA" id="ARBA00022553"/>
    </source>
</evidence>
<evidence type="ECO:0000256" key="7">
    <source>
        <dbReference type="ARBA" id="ARBA00022777"/>
    </source>
</evidence>
<dbReference type="AlphaFoldDB" id="A0AA46ACY9"/>
<dbReference type="EC" id="2.7.13.3" evidence="3"/>
<evidence type="ECO:0000256" key="2">
    <source>
        <dbReference type="ARBA" id="ARBA00004370"/>
    </source>
</evidence>
<dbReference type="GO" id="GO:0005524">
    <property type="term" value="F:ATP binding"/>
    <property type="evidence" value="ECO:0007669"/>
    <property type="project" value="UniProtKB-KW"/>
</dbReference>
<keyword evidence="6" id="KW-0547">Nucleotide-binding</keyword>
<evidence type="ECO:0000256" key="3">
    <source>
        <dbReference type="ARBA" id="ARBA00012438"/>
    </source>
</evidence>
<keyword evidence="13" id="KW-1185">Reference proteome</keyword>
<dbReference type="InterPro" id="IPR003661">
    <property type="entry name" value="HisK_dim/P_dom"/>
</dbReference>
<keyword evidence="10" id="KW-0472">Membrane</keyword>
<feature type="domain" description="Histidine kinase" evidence="11">
    <location>
        <begin position="353"/>
        <end position="579"/>
    </location>
</feature>
<dbReference type="GO" id="GO:0016036">
    <property type="term" value="P:cellular response to phosphate starvation"/>
    <property type="evidence" value="ECO:0007669"/>
    <property type="project" value="TreeGrafter"/>
</dbReference>
<dbReference type="CDD" id="cd00082">
    <property type="entry name" value="HisKA"/>
    <property type="match status" value="1"/>
</dbReference>
<dbReference type="GO" id="GO:0000155">
    <property type="term" value="F:phosphorelay sensor kinase activity"/>
    <property type="evidence" value="ECO:0007669"/>
    <property type="project" value="InterPro"/>
</dbReference>
<evidence type="ECO:0000256" key="6">
    <source>
        <dbReference type="ARBA" id="ARBA00022741"/>
    </source>
</evidence>
<dbReference type="RefSeq" id="WP_284723845.1">
    <property type="nucleotide sequence ID" value="NZ_FXTU01000001.1"/>
</dbReference>
<dbReference type="PANTHER" id="PTHR45453:SF1">
    <property type="entry name" value="PHOSPHATE REGULON SENSOR PROTEIN PHOR"/>
    <property type="match status" value="1"/>
</dbReference>
<dbReference type="SMART" id="SM00388">
    <property type="entry name" value="HisKA"/>
    <property type="match status" value="1"/>
</dbReference>